<evidence type="ECO:0000313" key="2">
    <source>
        <dbReference type="EMBL" id="GAA4965177.1"/>
    </source>
</evidence>
<dbReference type="InterPro" id="IPR051908">
    <property type="entry name" value="Ribosomal_N-acetyltransferase"/>
</dbReference>
<dbReference type="InterPro" id="IPR000182">
    <property type="entry name" value="GNAT_dom"/>
</dbReference>
<protein>
    <submittedName>
        <fullName evidence="2">GNAT family N-acetyltransferase</fullName>
    </submittedName>
</protein>
<reference evidence="3" key="1">
    <citation type="journal article" date="2019" name="Int. J. Syst. Evol. Microbiol.">
        <title>The Global Catalogue of Microorganisms (GCM) 10K type strain sequencing project: providing services to taxonomists for standard genome sequencing and annotation.</title>
        <authorList>
            <consortium name="The Broad Institute Genomics Platform"/>
            <consortium name="The Broad Institute Genome Sequencing Center for Infectious Disease"/>
            <person name="Wu L."/>
            <person name="Ma J."/>
        </authorList>
    </citation>
    <scope>NUCLEOTIDE SEQUENCE [LARGE SCALE GENOMIC DNA]</scope>
    <source>
        <strain evidence="3">JCM 18126</strain>
    </source>
</reference>
<feature type="domain" description="N-acetyltransferase" evidence="1">
    <location>
        <begin position="38"/>
        <end position="171"/>
    </location>
</feature>
<evidence type="ECO:0000313" key="3">
    <source>
        <dbReference type="Proteomes" id="UP001501195"/>
    </source>
</evidence>
<name>A0ABP9HA44_9ACTN</name>
<dbReference type="Pfam" id="PF13302">
    <property type="entry name" value="Acetyltransf_3"/>
    <property type="match status" value="1"/>
</dbReference>
<accession>A0ABP9HA44</accession>
<sequence length="171" mass="18326">MDGHLAAEPIRTRRLQLEPLQVEHASEAAVAVDDEALHTYIGGTPASVDELRARHQRQVVGHSEDSEQSWLNRMLRRLDTAQLIGTVQATVSCGTAGETTAEVAWVVATGHQGQGYAHEASLAMATWLRQRGVATPVTHVHPEHHASAGVAQAVGPRPTASVVDGEVRWTG</sequence>
<dbReference type="RefSeq" id="WP_345710786.1">
    <property type="nucleotide sequence ID" value="NZ_BAABIL010000054.1"/>
</dbReference>
<gene>
    <name evidence="2" type="ORF">GCM10023225_05430</name>
</gene>
<dbReference type="Gene3D" id="3.40.630.30">
    <property type="match status" value="1"/>
</dbReference>
<proteinExistence type="predicted"/>
<dbReference type="PANTHER" id="PTHR43441">
    <property type="entry name" value="RIBOSOMAL-PROTEIN-SERINE ACETYLTRANSFERASE"/>
    <property type="match status" value="1"/>
</dbReference>
<organism evidence="2 3">
    <name type="scientific">Kineococcus glutinatus</name>
    <dbReference type="NCBI Taxonomy" id="1070872"/>
    <lineage>
        <taxon>Bacteria</taxon>
        <taxon>Bacillati</taxon>
        <taxon>Actinomycetota</taxon>
        <taxon>Actinomycetes</taxon>
        <taxon>Kineosporiales</taxon>
        <taxon>Kineosporiaceae</taxon>
        <taxon>Kineococcus</taxon>
    </lineage>
</organism>
<evidence type="ECO:0000259" key="1">
    <source>
        <dbReference type="PROSITE" id="PS51186"/>
    </source>
</evidence>
<dbReference type="EMBL" id="BAABIL010000054">
    <property type="protein sequence ID" value="GAA4965177.1"/>
    <property type="molecule type" value="Genomic_DNA"/>
</dbReference>
<dbReference type="Proteomes" id="UP001501195">
    <property type="component" value="Unassembled WGS sequence"/>
</dbReference>
<dbReference type="InterPro" id="IPR016181">
    <property type="entry name" value="Acyl_CoA_acyltransferase"/>
</dbReference>
<dbReference type="PANTHER" id="PTHR43441:SF10">
    <property type="entry name" value="ACETYLTRANSFERASE"/>
    <property type="match status" value="1"/>
</dbReference>
<keyword evidence="3" id="KW-1185">Reference proteome</keyword>
<dbReference type="PROSITE" id="PS51186">
    <property type="entry name" value="GNAT"/>
    <property type="match status" value="1"/>
</dbReference>
<comment type="caution">
    <text evidence="2">The sequence shown here is derived from an EMBL/GenBank/DDBJ whole genome shotgun (WGS) entry which is preliminary data.</text>
</comment>
<dbReference type="SUPFAM" id="SSF55729">
    <property type="entry name" value="Acyl-CoA N-acyltransferases (Nat)"/>
    <property type="match status" value="1"/>
</dbReference>